<comment type="subcellular location">
    <subcellularLocation>
        <location evidence="1">Membrane</location>
    </subcellularLocation>
</comment>
<evidence type="ECO:0000256" key="4">
    <source>
        <dbReference type="ARBA" id="ARBA00023136"/>
    </source>
</evidence>
<reference evidence="10 11" key="1">
    <citation type="submission" date="2015-12" db="EMBL/GenBank/DDBJ databases">
        <title>The genome of Folsomia candida.</title>
        <authorList>
            <person name="Faddeeva A."/>
            <person name="Derks M.F."/>
            <person name="Anvar Y."/>
            <person name="Smit S."/>
            <person name="Van Straalen N."/>
            <person name="Roelofs D."/>
        </authorList>
    </citation>
    <scope>NUCLEOTIDE SEQUENCE [LARGE SCALE GENOMIC DNA]</scope>
    <source>
        <strain evidence="10 11">VU population</strain>
        <tissue evidence="10">Whole body</tissue>
    </source>
</reference>
<dbReference type="GO" id="GO:0016020">
    <property type="term" value="C:membrane"/>
    <property type="evidence" value="ECO:0007669"/>
    <property type="project" value="UniProtKB-SubCell"/>
</dbReference>
<dbReference type="STRING" id="158441.A0A226D944"/>
<sequence>MRSKFSFVGAFFILILNSFAESFRFYDLPEIKVEKWIASSVWELEENFEQWHFEQWNSDFTDIPQDAIKIIERGATIVVSQHISGLGIVCNASYPVEWTFDQAEHADEEVYNIFMKTARESQDISNPRGDRFIAILELFGDNPTITGNYTCRGLNTGMEKSVFVFWDGSSPPFLTLSGRTVHVYPEDNKLILPCFVSQPEIPVTLSYETNGTFQQISEGGGVKYDPKVGFILNLNAFPNKEAHARYKCNTEVEDDEVNLIVERGLRPQKHFTELISPGTGIFYDPEQSAIVCCARKGQPPPSLHNIFCVNPSTCKMKEHKLYRAGNNGKKIINGSCISDKVYMRDYGILRCKGDGIDIFRTVYTDFGSLIQEPQGIYFNFKDVVPEKMMHLTVHDHAPYYHMQTISVTCEGMNSYFSDGHKWSVRWRNNSVTSYQPIEYIDDAHIHGLRFVDVHLHWKMLELICHIPVWNTTDWVSRSVKLDVQKSSPPAIAGESLQHFTFALNETEKLLECNSAAKPAASVTWTKNGEDIPKNMIILNESGTSVIMIRRITHDSAAEYKCIAKNIVGETTKIIRVFVEDNSSSSSSAWGTTAAVLVPLLIVGFVLTAGGLFWKMQLQKKIVNHLSRVVFRDSERQNEYPA</sequence>
<dbReference type="PROSITE" id="PS50835">
    <property type="entry name" value="IG_LIKE"/>
    <property type="match status" value="1"/>
</dbReference>
<protein>
    <submittedName>
        <fullName evidence="10">Myosin light chain kinase, smooth muscle</fullName>
    </submittedName>
</protein>
<dbReference type="GO" id="GO:0007156">
    <property type="term" value="P:homophilic cell adhesion via plasma membrane adhesion molecules"/>
    <property type="evidence" value="ECO:0007669"/>
    <property type="project" value="TreeGrafter"/>
</dbReference>
<evidence type="ECO:0000256" key="6">
    <source>
        <dbReference type="ARBA" id="ARBA00023180"/>
    </source>
</evidence>
<accession>A0A226D944</accession>
<dbReference type="Gene3D" id="2.60.40.10">
    <property type="entry name" value="Immunoglobulins"/>
    <property type="match status" value="2"/>
</dbReference>
<evidence type="ECO:0000256" key="3">
    <source>
        <dbReference type="ARBA" id="ARBA00022737"/>
    </source>
</evidence>
<keyword evidence="6" id="KW-0325">Glycoprotein</keyword>
<dbReference type="GO" id="GO:0007157">
    <property type="term" value="P:heterophilic cell-cell adhesion via plasma membrane cell adhesion molecules"/>
    <property type="evidence" value="ECO:0007669"/>
    <property type="project" value="TreeGrafter"/>
</dbReference>
<dbReference type="InterPro" id="IPR036179">
    <property type="entry name" value="Ig-like_dom_sf"/>
</dbReference>
<keyword evidence="4 7" id="KW-0472">Membrane</keyword>
<dbReference type="EMBL" id="LNIX01000028">
    <property type="protein sequence ID" value="OXA41660.1"/>
    <property type="molecule type" value="Genomic_DNA"/>
</dbReference>
<dbReference type="InterPro" id="IPR051427">
    <property type="entry name" value="Nectin/Nectin-like"/>
</dbReference>
<keyword evidence="11" id="KW-1185">Reference proteome</keyword>
<evidence type="ECO:0000313" key="10">
    <source>
        <dbReference type="EMBL" id="OXA41660.1"/>
    </source>
</evidence>
<evidence type="ECO:0000256" key="5">
    <source>
        <dbReference type="ARBA" id="ARBA00023157"/>
    </source>
</evidence>
<dbReference type="SMART" id="SM00408">
    <property type="entry name" value="IGc2"/>
    <property type="match status" value="1"/>
</dbReference>
<dbReference type="GO" id="GO:0016301">
    <property type="term" value="F:kinase activity"/>
    <property type="evidence" value="ECO:0007669"/>
    <property type="project" value="UniProtKB-KW"/>
</dbReference>
<gene>
    <name evidence="10" type="ORF">Fcan01_23356</name>
</gene>
<dbReference type="GO" id="GO:0005912">
    <property type="term" value="C:adherens junction"/>
    <property type="evidence" value="ECO:0007669"/>
    <property type="project" value="TreeGrafter"/>
</dbReference>
<feature type="signal peptide" evidence="8">
    <location>
        <begin position="1"/>
        <end position="22"/>
    </location>
</feature>
<dbReference type="InterPro" id="IPR007110">
    <property type="entry name" value="Ig-like_dom"/>
</dbReference>
<keyword evidence="10" id="KW-0808">Transferase</keyword>
<evidence type="ECO:0000259" key="9">
    <source>
        <dbReference type="PROSITE" id="PS50835"/>
    </source>
</evidence>
<keyword evidence="7" id="KW-0812">Transmembrane</keyword>
<keyword evidence="7" id="KW-1133">Transmembrane helix</keyword>
<feature type="transmembrane region" description="Helical" evidence="7">
    <location>
        <begin position="588"/>
        <end position="613"/>
    </location>
</feature>
<evidence type="ECO:0000313" key="11">
    <source>
        <dbReference type="Proteomes" id="UP000198287"/>
    </source>
</evidence>
<evidence type="ECO:0000256" key="7">
    <source>
        <dbReference type="SAM" id="Phobius"/>
    </source>
</evidence>
<dbReference type="InterPro" id="IPR013098">
    <property type="entry name" value="Ig_I-set"/>
</dbReference>
<dbReference type="InterPro" id="IPR003598">
    <property type="entry name" value="Ig_sub2"/>
</dbReference>
<organism evidence="10 11">
    <name type="scientific">Folsomia candida</name>
    <name type="common">Springtail</name>
    <dbReference type="NCBI Taxonomy" id="158441"/>
    <lineage>
        <taxon>Eukaryota</taxon>
        <taxon>Metazoa</taxon>
        <taxon>Ecdysozoa</taxon>
        <taxon>Arthropoda</taxon>
        <taxon>Hexapoda</taxon>
        <taxon>Collembola</taxon>
        <taxon>Entomobryomorpha</taxon>
        <taxon>Isotomoidea</taxon>
        <taxon>Isotomidae</taxon>
        <taxon>Proisotominae</taxon>
        <taxon>Folsomia</taxon>
    </lineage>
</organism>
<proteinExistence type="predicted"/>
<dbReference type="SUPFAM" id="SSF48726">
    <property type="entry name" value="Immunoglobulin"/>
    <property type="match status" value="1"/>
</dbReference>
<evidence type="ECO:0000256" key="2">
    <source>
        <dbReference type="ARBA" id="ARBA00022729"/>
    </source>
</evidence>
<evidence type="ECO:0000256" key="8">
    <source>
        <dbReference type="SAM" id="SignalP"/>
    </source>
</evidence>
<keyword evidence="5" id="KW-1015">Disulfide bond</keyword>
<dbReference type="Pfam" id="PF07679">
    <property type="entry name" value="I-set"/>
    <property type="match status" value="1"/>
</dbReference>
<dbReference type="OMA" id="MIRRITH"/>
<feature type="domain" description="Ig-like" evidence="9">
    <location>
        <begin position="489"/>
        <end position="579"/>
    </location>
</feature>
<feature type="chain" id="PRO_5011991067" evidence="8">
    <location>
        <begin position="23"/>
        <end position="641"/>
    </location>
</feature>
<name>A0A226D944_FOLCA</name>
<dbReference type="OrthoDB" id="5985519at2759"/>
<evidence type="ECO:0000256" key="1">
    <source>
        <dbReference type="ARBA" id="ARBA00004370"/>
    </source>
</evidence>
<dbReference type="PANTHER" id="PTHR23277">
    <property type="entry name" value="NECTIN-RELATED"/>
    <property type="match status" value="1"/>
</dbReference>
<keyword evidence="3" id="KW-0677">Repeat</keyword>
<keyword evidence="2 8" id="KW-0732">Signal</keyword>
<dbReference type="InterPro" id="IPR013783">
    <property type="entry name" value="Ig-like_fold"/>
</dbReference>
<dbReference type="PANTHER" id="PTHR23277:SF107">
    <property type="entry name" value="HEMICENTIN-1"/>
    <property type="match status" value="1"/>
</dbReference>
<keyword evidence="10" id="KW-0418">Kinase</keyword>
<dbReference type="AlphaFoldDB" id="A0A226D944"/>
<comment type="caution">
    <text evidence="10">The sequence shown here is derived from an EMBL/GenBank/DDBJ whole genome shotgun (WGS) entry which is preliminary data.</text>
</comment>
<dbReference type="Proteomes" id="UP000198287">
    <property type="component" value="Unassembled WGS sequence"/>
</dbReference>